<dbReference type="SUPFAM" id="SSF48726">
    <property type="entry name" value="Immunoglobulin"/>
    <property type="match status" value="1"/>
</dbReference>
<evidence type="ECO:0000313" key="3">
    <source>
        <dbReference type="Proteomes" id="UP000466442"/>
    </source>
</evidence>
<accession>A0A6A4KCX0</accession>
<organism evidence="2 3">
    <name type="scientific">Apolygus lucorum</name>
    <name type="common">Small green plant bug</name>
    <name type="synonym">Lygocoris lucorum</name>
    <dbReference type="NCBI Taxonomy" id="248454"/>
    <lineage>
        <taxon>Eukaryota</taxon>
        <taxon>Metazoa</taxon>
        <taxon>Ecdysozoa</taxon>
        <taxon>Arthropoda</taxon>
        <taxon>Hexapoda</taxon>
        <taxon>Insecta</taxon>
        <taxon>Pterygota</taxon>
        <taxon>Neoptera</taxon>
        <taxon>Paraneoptera</taxon>
        <taxon>Hemiptera</taxon>
        <taxon>Heteroptera</taxon>
        <taxon>Panheteroptera</taxon>
        <taxon>Cimicomorpha</taxon>
        <taxon>Miridae</taxon>
        <taxon>Mirini</taxon>
        <taxon>Apolygus</taxon>
    </lineage>
</organism>
<dbReference type="Proteomes" id="UP000466442">
    <property type="component" value="Linkage Group LG5"/>
</dbReference>
<dbReference type="InterPro" id="IPR013098">
    <property type="entry name" value="Ig_I-set"/>
</dbReference>
<dbReference type="EMBL" id="WIXP02000005">
    <property type="protein sequence ID" value="KAF6210873.1"/>
    <property type="molecule type" value="Genomic_DNA"/>
</dbReference>
<sequence length="146" mass="16790">MTEIIELDGGRFKTITDGDTNSITLCIRKIKPNDEGKYKVVVSNIHGEDSAEMMLYVSDASGMDFRAMLKKRKYAKWGKEKEPDFGDLKETEKPVPTLKKVERKQESFLKPLVDQYAKEGKDKKVAFEAVFSKENSKPKQLYNYLK</sequence>
<evidence type="ECO:0000259" key="1">
    <source>
        <dbReference type="Pfam" id="PF07679"/>
    </source>
</evidence>
<dbReference type="Gene3D" id="2.60.40.10">
    <property type="entry name" value="Immunoglobulins"/>
    <property type="match status" value="1"/>
</dbReference>
<feature type="domain" description="Immunoglobulin I-set" evidence="1">
    <location>
        <begin position="18"/>
        <end position="57"/>
    </location>
</feature>
<dbReference type="OrthoDB" id="504170at2759"/>
<proteinExistence type="predicted"/>
<dbReference type="Pfam" id="PF07679">
    <property type="entry name" value="I-set"/>
    <property type="match status" value="1"/>
</dbReference>
<dbReference type="InterPro" id="IPR036179">
    <property type="entry name" value="Ig-like_dom_sf"/>
</dbReference>
<dbReference type="AlphaFoldDB" id="A0A6A4KCX0"/>
<dbReference type="InterPro" id="IPR013783">
    <property type="entry name" value="Ig-like_fold"/>
</dbReference>
<evidence type="ECO:0000313" key="2">
    <source>
        <dbReference type="EMBL" id="KAF6210873.1"/>
    </source>
</evidence>
<protein>
    <recommendedName>
        <fullName evidence="1">Immunoglobulin I-set domain-containing protein</fullName>
    </recommendedName>
</protein>
<gene>
    <name evidence="2" type="ORF">GE061_013984</name>
</gene>
<reference evidence="2" key="1">
    <citation type="journal article" date="2021" name="Mol. Ecol. Resour.">
        <title>Apolygus lucorum genome provides insights into omnivorousness and mesophyll feeding.</title>
        <authorList>
            <person name="Liu Y."/>
            <person name="Liu H."/>
            <person name="Wang H."/>
            <person name="Huang T."/>
            <person name="Liu B."/>
            <person name="Yang B."/>
            <person name="Yin L."/>
            <person name="Li B."/>
            <person name="Zhang Y."/>
            <person name="Zhang S."/>
            <person name="Jiang F."/>
            <person name="Zhang X."/>
            <person name="Ren Y."/>
            <person name="Wang B."/>
            <person name="Wang S."/>
            <person name="Lu Y."/>
            <person name="Wu K."/>
            <person name="Fan W."/>
            <person name="Wang G."/>
        </authorList>
    </citation>
    <scope>NUCLEOTIDE SEQUENCE</scope>
    <source>
        <strain evidence="2">12Hb</strain>
    </source>
</reference>
<name>A0A6A4KCX0_APOLU</name>
<comment type="caution">
    <text evidence="2">The sequence shown here is derived from an EMBL/GenBank/DDBJ whole genome shotgun (WGS) entry which is preliminary data.</text>
</comment>
<keyword evidence="3" id="KW-1185">Reference proteome</keyword>